<evidence type="ECO:0000256" key="1">
    <source>
        <dbReference type="SAM" id="MobiDB-lite"/>
    </source>
</evidence>
<keyword evidence="3" id="KW-1185">Reference proteome</keyword>
<name>A0AAV3YA74_9GAST</name>
<reference evidence="2 3" key="1">
    <citation type="journal article" date="2021" name="Elife">
        <title>Chloroplast acquisition without the gene transfer in kleptoplastic sea slugs, Plakobranchus ocellatus.</title>
        <authorList>
            <person name="Maeda T."/>
            <person name="Takahashi S."/>
            <person name="Yoshida T."/>
            <person name="Shimamura S."/>
            <person name="Takaki Y."/>
            <person name="Nagai Y."/>
            <person name="Toyoda A."/>
            <person name="Suzuki Y."/>
            <person name="Arimoto A."/>
            <person name="Ishii H."/>
            <person name="Satoh N."/>
            <person name="Nishiyama T."/>
            <person name="Hasebe M."/>
            <person name="Maruyama T."/>
            <person name="Minagawa J."/>
            <person name="Obokata J."/>
            <person name="Shigenobu S."/>
        </authorList>
    </citation>
    <scope>NUCLEOTIDE SEQUENCE [LARGE SCALE GENOMIC DNA]</scope>
</reference>
<dbReference type="EMBL" id="BLXT01000768">
    <property type="protein sequence ID" value="GFN79999.1"/>
    <property type="molecule type" value="Genomic_DNA"/>
</dbReference>
<dbReference type="Proteomes" id="UP000735302">
    <property type="component" value="Unassembled WGS sequence"/>
</dbReference>
<organism evidence="2 3">
    <name type="scientific">Plakobranchus ocellatus</name>
    <dbReference type="NCBI Taxonomy" id="259542"/>
    <lineage>
        <taxon>Eukaryota</taxon>
        <taxon>Metazoa</taxon>
        <taxon>Spiralia</taxon>
        <taxon>Lophotrochozoa</taxon>
        <taxon>Mollusca</taxon>
        <taxon>Gastropoda</taxon>
        <taxon>Heterobranchia</taxon>
        <taxon>Euthyneura</taxon>
        <taxon>Panpulmonata</taxon>
        <taxon>Sacoglossa</taxon>
        <taxon>Placobranchoidea</taxon>
        <taxon>Plakobranchidae</taxon>
        <taxon>Plakobranchus</taxon>
    </lineage>
</organism>
<proteinExistence type="predicted"/>
<sequence length="113" mass="12862">MFRSSMAVNNSRMFLNPFLFQCASPSSSLHHARKYDYAAQSATLGDDEIKRGDLRLQGPWSGRGADGETRTRDRRVLTDVRADTLATVSRYHPPVREHVFSPTRPPCRANWKL</sequence>
<accession>A0AAV3YA74</accession>
<dbReference type="AlphaFoldDB" id="A0AAV3YA74"/>
<feature type="region of interest" description="Disordered" evidence="1">
    <location>
        <begin position="53"/>
        <end position="72"/>
    </location>
</feature>
<evidence type="ECO:0000313" key="3">
    <source>
        <dbReference type="Proteomes" id="UP000735302"/>
    </source>
</evidence>
<gene>
    <name evidence="2" type="ORF">PoB_000650500</name>
</gene>
<protein>
    <submittedName>
        <fullName evidence="2">Uncharacterized protein</fullName>
    </submittedName>
</protein>
<comment type="caution">
    <text evidence="2">The sequence shown here is derived from an EMBL/GenBank/DDBJ whole genome shotgun (WGS) entry which is preliminary data.</text>
</comment>
<evidence type="ECO:0000313" key="2">
    <source>
        <dbReference type="EMBL" id="GFN79999.1"/>
    </source>
</evidence>